<sequence length="90" mass="10071">MKDSEDSNLVLVAPTVEPELLIIGTQPVKTNIIYEEQNEEIVDVSIGSSEPSVTGDDRLNGKASFLLKCMSNAVETIWREQVEREEAFHH</sequence>
<gene>
    <name evidence="1" type="ORF">R1flu_022942</name>
</gene>
<reference evidence="1 2" key="1">
    <citation type="submission" date="2024-09" db="EMBL/GenBank/DDBJ databases">
        <title>Chromosome-scale assembly of Riccia fluitans.</title>
        <authorList>
            <person name="Paukszto L."/>
            <person name="Sawicki J."/>
            <person name="Karawczyk K."/>
            <person name="Piernik-Szablinska J."/>
            <person name="Szczecinska M."/>
            <person name="Mazdziarz M."/>
        </authorList>
    </citation>
    <scope>NUCLEOTIDE SEQUENCE [LARGE SCALE GENOMIC DNA]</scope>
    <source>
        <strain evidence="1">Rf_01</strain>
        <tissue evidence="1">Aerial parts of the thallus</tissue>
    </source>
</reference>
<dbReference type="Proteomes" id="UP001605036">
    <property type="component" value="Unassembled WGS sequence"/>
</dbReference>
<name>A0ABD1XQN6_9MARC</name>
<organism evidence="1 2">
    <name type="scientific">Riccia fluitans</name>
    <dbReference type="NCBI Taxonomy" id="41844"/>
    <lineage>
        <taxon>Eukaryota</taxon>
        <taxon>Viridiplantae</taxon>
        <taxon>Streptophyta</taxon>
        <taxon>Embryophyta</taxon>
        <taxon>Marchantiophyta</taxon>
        <taxon>Marchantiopsida</taxon>
        <taxon>Marchantiidae</taxon>
        <taxon>Marchantiales</taxon>
        <taxon>Ricciaceae</taxon>
        <taxon>Riccia</taxon>
    </lineage>
</organism>
<evidence type="ECO:0000313" key="2">
    <source>
        <dbReference type="Proteomes" id="UP001605036"/>
    </source>
</evidence>
<comment type="caution">
    <text evidence="1">The sequence shown here is derived from an EMBL/GenBank/DDBJ whole genome shotgun (WGS) entry which is preliminary data.</text>
</comment>
<dbReference type="EMBL" id="JBHFFA010000007">
    <property type="protein sequence ID" value="KAL2611250.1"/>
    <property type="molecule type" value="Genomic_DNA"/>
</dbReference>
<dbReference type="AlphaFoldDB" id="A0ABD1XQN6"/>
<evidence type="ECO:0000313" key="1">
    <source>
        <dbReference type="EMBL" id="KAL2611250.1"/>
    </source>
</evidence>
<proteinExistence type="predicted"/>
<accession>A0ABD1XQN6</accession>
<protein>
    <submittedName>
        <fullName evidence="1">Uncharacterized protein</fullName>
    </submittedName>
</protein>
<keyword evidence="2" id="KW-1185">Reference proteome</keyword>